<organism evidence="9 10">
    <name type="scientific">Paraliobacillus ryukyuensis</name>
    <dbReference type="NCBI Taxonomy" id="200904"/>
    <lineage>
        <taxon>Bacteria</taxon>
        <taxon>Bacillati</taxon>
        <taxon>Bacillota</taxon>
        <taxon>Bacilli</taxon>
        <taxon>Bacillales</taxon>
        <taxon>Bacillaceae</taxon>
        <taxon>Paraliobacillus</taxon>
    </lineage>
</organism>
<keyword evidence="10" id="KW-1185">Reference proteome</keyword>
<evidence type="ECO:0000313" key="9">
    <source>
        <dbReference type="EMBL" id="RBP00672.1"/>
    </source>
</evidence>
<evidence type="ECO:0000256" key="4">
    <source>
        <dbReference type="ARBA" id="ARBA00022679"/>
    </source>
</evidence>
<keyword evidence="7" id="KW-1133">Transmembrane helix</keyword>
<evidence type="ECO:0000256" key="2">
    <source>
        <dbReference type="ARBA" id="ARBA00022475"/>
    </source>
</evidence>
<sequence length="458" mass="53140">MNKIRTKLLVYFVAILVLMIALFFIQHQNSQRIIDLHNQRLDKYFLLNEITQQTDQTYQSLQIYVNETTEENHQYFQENYQEFKRLQHKFDSTATHSVDNQNYMNLLSSFIDLMNNTTDAVDAENIDQSSHYYNEAGTTASYIHEKTLELINNELTAYEKIVSLENQRMQNIRNMSTAVFLSVILLSILFALWFSNGITRTINKLTNAAKEIATGNYQINDIFVSRKDELRLLTDTFNQMKFNVVEAIREMKEKARLNQLLKEMELQSLQNQMNPHFLFNTLNTISKTAYIEGAEQTNELISSTSKLLRYNIGNLDKETYLKDEVNVVNEYFFIQQTRFGDRVSFRQYIDQQCLSIPMPRLTLQPLVENAFIHGIENMATSGEIRLNIYQKQQTIMIEIIDNGKGMSQEKVNRLLGDGQSADGTQQKSGHSTGIGLRNVIDYICSIVEAPLRLNQESE</sequence>
<evidence type="ECO:0000256" key="7">
    <source>
        <dbReference type="SAM" id="Phobius"/>
    </source>
</evidence>
<dbReference type="SMART" id="SM00304">
    <property type="entry name" value="HAMP"/>
    <property type="match status" value="1"/>
</dbReference>
<dbReference type="Pfam" id="PF02518">
    <property type="entry name" value="HATPase_c"/>
    <property type="match status" value="1"/>
</dbReference>
<feature type="transmembrane region" description="Helical" evidence="7">
    <location>
        <begin position="6"/>
        <end position="25"/>
    </location>
</feature>
<evidence type="ECO:0000259" key="8">
    <source>
        <dbReference type="PROSITE" id="PS50885"/>
    </source>
</evidence>
<dbReference type="EMBL" id="QNRI01000002">
    <property type="protein sequence ID" value="RBP00672.1"/>
    <property type="molecule type" value="Genomic_DNA"/>
</dbReference>
<dbReference type="GO" id="GO:0000155">
    <property type="term" value="F:phosphorelay sensor kinase activity"/>
    <property type="evidence" value="ECO:0007669"/>
    <property type="project" value="InterPro"/>
</dbReference>
<evidence type="ECO:0000256" key="3">
    <source>
        <dbReference type="ARBA" id="ARBA00022553"/>
    </source>
</evidence>
<gene>
    <name evidence="9" type="ORF">DES48_102438</name>
</gene>
<dbReference type="PROSITE" id="PS50885">
    <property type="entry name" value="HAMP"/>
    <property type="match status" value="1"/>
</dbReference>
<dbReference type="InterPro" id="IPR010559">
    <property type="entry name" value="Sig_transdc_His_kin_internal"/>
</dbReference>
<keyword evidence="7" id="KW-0812">Transmembrane</keyword>
<dbReference type="PANTHER" id="PTHR34220">
    <property type="entry name" value="SENSOR HISTIDINE KINASE YPDA"/>
    <property type="match status" value="1"/>
</dbReference>
<reference evidence="9 10" key="1">
    <citation type="submission" date="2018-06" db="EMBL/GenBank/DDBJ databases">
        <title>Genomic Encyclopedia of Type Strains, Phase IV (KMG-IV): sequencing the most valuable type-strain genomes for metagenomic binning, comparative biology and taxonomic classification.</title>
        <authorList>
            <person name="Goeker M."/>
        </authorList>
    </citation>
    <scope>NUCLEOTIDE SEQUENCE [LARGE SCALE GENOMIC DNA]</scope>
    <source>
        <strain evidence="9 10">DSM 15140</strain>
    </source>
</reference>
<dbReference type="GO" id="GO:0005886">
    <property type="term" value="C:plasma membrane"/>
    <property type="evidence" value="ECO:0007669"/>
    <property type="project" value="UniProtKB-SubCell"/>
</dbReference>
<keyword evidence="5 9" id="KW-0418">Kinase</keyword>
<keyword evidence="4" id="KW-0808">Transferase</keyword>
<dbReference type="InterPro" id="IPR050640">
    <property type="entry name" value="Bact_2-comp_sensor_kinase"/>
</dbReference>
<dbReference type="Pfam" id="PF00672">
    <property type="entry name" value="HAMP"/>
    <property type="match status" value="1"/>
</dbReference>
<dbReference type="CDD" id="cd06225">
    <property type="entry name" value="HAMP"/>
    <property type="match status" value="1"/>
</dbReference>
<proteinExistence type="predicted"/>
<dbReference type="AlphaFoldDB" id="A0A366EE54"/>
<feature type="domain" description="HAMP" evidence="8">
    <location>
        <begin position="196"/>
        <end position="249"/>
    </location>
</feature>
<feature type="transmembrane region" description="Helical" evidence="7">
    <location>
        <begin position="175"/>
        <end position="194"/>
    </location>
</feature>
<dbReference type="STRING" id="200904.GCA_900168775_00695"/>
<comment type="subcellular location">
    <subcellularLocation>
        <location evidence="1">Cell membrane</location>
        <topology evidence="1">Multi-pass membrane protein</topology>
    </subcellularLocation>
</comment>
<dbReference type="InterPro" id="IPR003594">
    <property type="entry name" value="HATPase_dom"/>
</dbReference>
<dbReference type="Gene3D" id="3.30.565.10">
    <property type="entry name" value="Histidine kinase-like ATPase, C-terminal domain"/>
    <property type="match status" value="1"/>
</dbReference>
<dbReference type="Gene3D" id="6.10.340.10">
    <property type="match status" value="1"/>
</dbReference>
<dbReference type="InterPro" id="IPR036890">
    <property type="entry name" value="HATPase_C_sf"/>
</dbReference>
<keyword evidence="6 7" id="KW-0472">Membrane</keyword>
<evidence type="ECO:0000256" key="5">
    <source>
        <dbReference type="ARBA" id="ARBA00022777"/>
    </source>
</evidence>
<dbReference type="PANTHER" id="PTHR34220:SF7">
    <property type="entry name" value="SENSOR HISTIDINE KINASE YPDA"/>
    <property type="match status" value="1"/>
</dbReference>
<dbReference type="SUPFAM" id="SSF158472">
    <property type="entry name" value="HAMP domain-like"/>
    <property type="match status" value="1"/>
</dbReference>
<dbReference type="RefSeq" id="WP_245911304.1">
    <property type="nucleotide sequence ID" value="NZ_BAABQN010000002.1"/>
</dbReference>
<evidence type="ECO:0000256" key="6">
    <source>
        <dbReference type="ARBA" id="ARBA00023136"/>
    </source>
</evidence>
<dbReference type="Pfam" id="PF06580">
    <property type="entry name" value="His_kinase"/>
    <property type="match status" value="1"/>
</dbReference>
<accession>A0A366EE54</accession>
<dbReference type="SUPFAM" id="SSF55874">
    <property type="entry name" value="ATPase domain of HSP90 chaperone/DNA topoisomerase II/histidine kinase"/>
    <property type="match status" value="1"/>
</dbReference>
<dbReference type="Proteomes" id="UP000252254">
    <property type="component" value="Unassembled WGS sequence"/>
</dbReference>
<keyword evidence="3" id="KW-0597">Phosphoprotein</keyword>
<dbReference type="InterPro" id="IPR003660">
    <property type="entry name" value="HAMP_dom"/>
</dbReference>
<keyword evidence="2" id="KW-1003">Cell membrane</keyword>
<evidence type="ECO:0000256" key="1">
    <source>
        <dbReference type="ARBA" id="ARBA00004651"/>
    </source>
</evidence>
<protein>
    <submittedName>
        <fullName evidence="9">Histidine kinase/DNA gyrase B/HSP90-like ATPase</fullName>
    </submittedName>
</protein>
<evidence type="ECO:0000313" key="10">
    <source>
        <dbReference type="Proteomes" id="UP000252254"/>
    </source>
</evidence>
<name>A0A366EE54_9BACI</name>
<comment type="caution">
    <text evidence="9">The sequence shown here is derived from an EMBL/GenBank/DDBJ whole genome shotgun (WGS) entry which is preliminary data.</text>
</comment>